<feature type="region of interest" description="Disordered" evidence="1">
    <location>
        <begin position="1"/>
        <end position="70"/>
    </location>
</feature>
<dbReference type="EMBL" id="JAHIBW010000022">
    <property type="protein sequence ID" value="KAG7300007.1"/>
    <property type="molecule type" value="Genomic_DNA"/>
</dbReference>
<sequence length="70" mass="7883">MCSASGRTHTTVTCRSVRSSNHRSSNNRSSNNNRSNSNCSSNHRSSAPGSLCRRDVWTRQPSRKENQQFL</sequence>
<dbReference type="Proteomes" id="UP000823941">
    <property type="component" value="Chromosome 22"/>
</dbReference>
<keyword evidence="3" id="KW-1185">Reference proteome</keyword>
<proteinExistence type="predicted"/>
<organism evidence="2 3">
    <name type="scientific">Plutella xylostella</name>
    <name type="common">Diamondback moth</name>
    <name type="synonym">Plutella maculipennis</name>
    <dbReference type="NCBI Taxonomy" id="51655"/>
    <lineage>
        <taxon>Eukaryota</taxon>
        <taxon>Metazoa</taxon>
        <taxon>Ecdysozoa</taxon>
        <taxon>Arthropoda</taxon>
        <taxon>Hexapoda</taxon>
        <taxon>Insecta</taxon>
        <taxon>Pterygota</taxon>
        <taxon>Neoptera</taxon>
        <taxon>Endopterygota</taxon>
        <taxon>Lepidoptera</taxon>
        <taxon>Glossata</taxon>
        <taxon>Ditrysia</taxon>
        <taxon>Yponomeutoidea</taxon>
        <taxon>Plutellidae</taxon>
        <taxon>Plutella</taxon>
    </lineage>
</organism>
<evidence type="ECO:0000256" key="1">
    <source>
        <dbReference type="SAM" id="MobiDB-lite"/>
    </source>
</evidence>
<gene>
    <name evidence="2" type="ORF">JYU34_017047</name>
</gene>
<feature type="compositionally biased region" description="Basic and acidic residues" evidence="1">
    <location>
        <begin position="52"/>
        <end position="70"/>
    </location>
</feature>
<protein>
    <submittedName>
        <fullName evidence="2">Uncharacterized protein</fullName>
    </submittedName>
</protein>
<feature type="compositionally biased region" description="Low complexity" evidence="1">
    <location>
        <begin position="14"/>
        <end position="46"/>
    </location>
</feature>
<comment type="caution">
    <text evidence="2">The sequence shown here is derived from an EMBL/GenBank/DDBJ whole genome shotgun (WGS) entry which is preliminary data.</text>
</comment>
<evidence type="ECO:0000313" key="2">
    <source>
        <dbReference type="EMBL" id="KAG7300007.1"/>
    </source>
</evidence>
<reference evidence="2 3" key="1">
    <citation type="submission" date="2021-06" db="EMBL/GenBank/DDBJ databases">
        <title>A haploid diamondback moth (Plutella xylostella L.) genome assembly resolves 31 chromosomes and identifies a diamide resistance mutation.</title>
        <authorList>
            <person name="Ward C.M."/>
            <person name="Perry K.D."/>
            <person name="Baker G."/>
            <person name="Powis K."/>
            <person name="Heckel D.G."/>
            <person name="Baxter S.W."/>
        </authorList>
    </citation>
    <scope>NUCLEOTIDE SEQUENCE [LARGE SCALE GENOMIC DNA]</scope>
    <source>
        <strain evidence="2 3">LV</strain>
        <tissue evidence="2">Single pupa</tissue>
    </source>
</reference>
<evidence type="ECO:0000313" key="3">
    <source>
        <dbReference type="Proteomes" id="UP000823941"/>
    </source>
</evidence>
<name>A0ABQ7Q434_PLUXY</name>
<feature type="compositionally biased region" description="Polar residues" evidence="1">
    <location>
        <begin position="1"/>
        <end position="13"/>
    </location>
</feature>
<accession>A0ABQ7Q434</accession>